<gene>
    <name evidence="1" type="ORF">METZ01_LOCUS196093</name>
</gene>
<dbReference type="AlphaFoldDB" id="A0A382DYI5"/>
<sequence length="81" mass="9833">MKKSKVKEWLKRVWVWFKGLFRTRYKVTVSFNRVWGDSDDKEYLAKKIIKAAEKHLKFIDQYGKVIEHRSSTGLHYIIEDE</sequence>
<protein>
    <submittedName>
        <fullName evidence="1">Uncharacterized protein</fullName>
    </submittedName>
</protein>
<evidence type="ECO:0000313" key="1">
    <source>
        <dbReference type="EMBL" id="SVB43239.1"/>
    </source>
</evidence>
<name>A0A382DYI5_9ZZZZ</name>
<dbReference type="EMBL" id="UINC01041662">
    <property type="protein sequence ID" value="SVB43239.1"/>
    <property type="molecule type" value="Genomic_DNA"/>
</dbReference>
<organism evidence="1">
    <name type="scientific">marine metagenome</name>
    <dbReference type="NCBI Taxonomy" id="408172"/>
    <lineage>
        <taxon>unclassified sequences</taxon>
        <taxon>metagenomes</taxon>
        <taxon>ecological metagenomes</taxon>
    </lineage>
</organism>
<proteinExistence type="predicted"/>
<accession>A0A382DYI5</accession>
<reference evidence="1" key="1">
    <citation type="submission" date="2018-05" db="EMBL/GenBank/DDBJ databases">
        <authorList>
            <person name="Lanie J.A."/>
            <person name="Ng W.-L."/>
            <person name="Kazmierczak K.M."/>
            <person name="Andrzejewski T.M."/>
            <person name="Davidsen T.M."/>
            <person name="Wayne K.J."/>
            <person name="Tettelin H."/>
            <person name="Glass J.I."/>
            <person name="Rusch D."/>
            <person name="Podicherti R."/>
            <person name="Tsui H.-C.T."/>
            <person name="Winkler M.E."/>
        </authorList>
    </citation>
    <scope>NUCLEOTIDE SEQUENCE</scope>
</reference>